<proteinExistence type="predicted"/>
<name>A0A3B4AQL2_9GOBI</name>
<keyword evidence="3" id="KW-1185">Reference proteome</keyword>
<dbReference type="AlphaFoldDB" id="A0A3B4AQL2"/>
<evidence type="ECO:0000256" key="1">
    <source>
        <dbReference type="SAM" id="MobiDB-lite"/>
    </source>
</evidence>
<dbReference type="GO" id="GO:0062064">
    <property type="term" value="F:box C/D methylation guide snoRNP complex binding"/>
    <property type="evidence" value="ECO:0007669"/>
    <property type="project" value="TreeGrafter"/>
</dbReference>
<protein>
    <submittedName>
        <fullName evidence="2">Uncharacterized protein</fullName>
    </submittedName>
</protein>
<dbReference type="GO" id="GO:0000492">
    <property type="term" value="P:box C/D snoRNP assembly"/>
    <property type="evidence" value="ECO:0007669"/>
    <property type="project" value="InterPro"/>
</dbReference>
<organism evidence="2 3">
    <name type="scientific">Periophthalmus magnuspinnatus</name>
    <dbReference type="NCBI Taxonomy" id="409849"/>
    <lineage>
        <taxon>Eukaryota</taxon>
        <taxon>Metazoa</taxon>
        <taxon>Chordata</taxon>
        <taxon>Craniata</taxon>
        <taxon>Vertebrata</taxon>
        <taxon>Euteleostomi</taxon>
        <taxon>Actinopterygii</taxon>
        <taxon>Neopterygii</taxon>
        <taxon>Teleostei</taxon>
        <taxon>Neoteleostei</taxon>
        <taxon>Acanthomorphata</taxon>
        <taxon>Gobiaria</taxon>
        <taxon>Gobiiformes</taxon>
        <taxon>Gobioidei</taxon>
        <taxon>Gobiidae</taxon>
        <taxon>Oxudercinae</taxon>
        <taxon>Periophthalmus</taxon>
    </lineage>
</organism>
<evidence type="ECO:0000313" key="2">
    <source>
        <dbReference type="Ensembl" id="ENSPMGP00000019423.1"/>
    </source>
</evidence>
<dbReference type="PANTHER" id="PTHR28674:SF1">
    <property type="entry name" value="NOP PROTEIN CHAPERONE 1"/>
    <property type="match status" value="1"/>
</dbReference>
<dbReference type="STRING" id="409849.ENSPMGP00000019423"/>
<evidence type="ECO:0000313" key="3">
    <source>
        <dbReference type="Proteomes" id="UP000261520"/>
    </source>
</evidence>
<dbReference type="Ensembl" id="ENSPMGT00000020702.1">
    <property type="protein sequence ID" value="ENSPMGP00000019423.1"/>
    <property type="gene ID" value="ENSPMGG00000015769.1"/>
</dbReference>
<dbReference type="PANTHER" id="PTHR28674">
    <property type="entry name" value="SIMILAR TO DNA SEGMENT, CHR 10, WAYNE STATE UNIVERSITY 102,-EXPRESSED"/>
    <property type="match status" value="1"/>
</dbReference>
<feature type="region of interest" description="Disordered" evidence="1">
    <location>
        <begin position="1"/>
        <end position="42"/>
    </location>
</feature>
<dbReference type="Pfam" id="PF15370">
    <property type="entry name" value="NOPCHAP1"/>
    <property type="match status" value="1"/>
</dbReference>
<feature type="compositionally biased region" description="Polar residues" evidence="1">
    <location>
        <begin position="16"/>
        <end position="29"/>
    </location>
</feature>
<reference evidence="2" key="1">
    <citation type="submission" date="2025-08" db="UniProtKB">
        <authorList>
            <consortium name="Ensembl"/>
        </authorList>
    </citation>
    <scope>IDENTIFICATION</scope>
</reference>
<accession>A0A3B4AQL2</accession>
<dbReference type="InterPro" id="IPR027921">
    <property type="entry name" value="NOPCHAP1"/>
</dbReference>
<reference evidence="2" key="2">
    <citation type="submission" date="2025-09" db="UniProtKB">
        <authorList>
            <consortium name="Ensembl"/>
        </authorList>
    </citation>
    <scope>IDENTIFICATION</scope>
</reference>
<sequence>IHPFSSAYLGPGRGGSSQNRLQTSLTPDTSSSSSGGIPRRSQAILDRLQSFLPQMAAANQKLLREMESGSAEQFDIENVDDAPRVIEMDVALVELDGSECSSEEETENSGSNSDSEDETQVTENNLKLPGHTKRKADIQVLRESAQETEYTSHI</sequence>
<feature type="region of interest" description="Disordered" evidence="1">
    <location>
        <begin position="97"/>
        <end position="154"/>
    </location>
</feature>
<dbReference type="Proteomes" id="UP000261520">
    <property type="component" value="Unplaced"/>
</dbReference>